<dbReference type="InterPro" id="IPR036640">
    <property type="entry name" value="ABC1_TM_sf"/>
</dbReference>
<evidence type="ECO:0000259" key="9">
    <source>
        <dbReference type="PROSITE" id="PS50893"/>
    </source>
</evidence>
<gene>
    <name evidence="11" type="ORF">GCM10010324_38090</name>
</gene>
<dbReference type="PROSITE" id="PS50929">
    <property type="entry name" value="ABC_TM1F"/>
    <property type="match status" value="1"/>
</dbReference>
<organism evidence="11 12">
    <name type="scientific">Streptomyces hiroshimensis</name>
    <dbReference type="NCBI Taxonomy" id="66424"/>
    <lineage>
        <taxon>Bacteria</taxon>
        <taxon>Bacillati</taxon>
        <taxon>Actinomycetota</taxon>
        <taxon>Actinomycetes</taxon>
        <taxon>Kitasatosporales</taxon>
        <taxon>Streptomycetaceae</taxon>
        <taxon>Streptomyces</taxon>
    </lineage>
</organism>
<dbReference type="RefSeq" id="WP_190022878.1">
    <property type="nucleotide sequence ID" value="NZ_BMUT01000007.1"/>
</dbReference>
<dbReference type="InterPro" id="IPR027417">
    <property type="entry name" value="P-loop_NTPase"/>
</dbReference>
<feature type="compositionally biased region" description="Basic and acidic residues" evidence="7">
    <location>
        <begin position="690"/>
        <end position="702"/>
    </location>
</feature>
<feature type="region of interest" description="Disordered" evidence="7">
    <location>
        <begin position="595"/>
        <end position="763"/>
    </location>
</feature>
<keyword evidence="12" id="KW-1185">Reference proteome</keyword>
<evidence type="ECO:0000256" key="8">
    <source>
        <dbReference type="SAM" id="Phobius"/>
    </source>
</evidence>
<feature type="compositionally biased region" description="Basic and acidic residues" evidence="7">
    <location>
        <begin position="606"/>
        <end position="618"/>
    </location>
</feature>
<comment type="caution">
    <text evidence="11">The sequence shown here is derived from an EMBL/GenBank/DDBJ whole genome shotgun (WGS) entry which is preliminary data.</text>
</comment>
<feature type="compositionally biased region" description="Low complexity" evidence="7">
    <location>
        <begin position="744"/>
        <end position="755"/>
    </location>
</feature>
<sequence length="763" mass="78132">MSTQHAKPEHHPGTADEPPGPPTAEEVPPAEDAPETGSPEEEEESPRDLSPERRRRARALLRGALRPHWATVGAAMAAAGVRQIAFLAVPWCIQKALDDGVTAKDDHALLVWAAATLCAAGIQFAGLYGWQYWAGSADAKVGADLRSRLLRHLAGLDRAALASRGHGDLAMRAGRDTDLVREWVHGLAVWVVLATTFVGVLTGMGVLDLSLLLVTLGMLPLLVWVNLYFPRRFGAASGALAEAHGVRAEAVADLLQLGTGLRGTGGHRPLVARHDTASAAVTDRTVKAARIEASWASVAPFVPRMAVAIGVGFGGLAVLDGRLTIGGLVAFTSWMASITLATRVLVDRLLARGQADVAASRIDEALSIEATVTDPAEPVALAPGGNLELAGVSAVRDGVTVLAPLDLTVRAGEFVAVNGATGSGKSTLLRLPARLDDPGTGVVRYGGTDLREAALDDIRGRIAYVAQRPMLLSGTVAENLRLGRDLPDDALRAACETAGIHEQIAAMPDGYATELGESGTALSGGQVQRLAIARALLGEPEVLILDDSTSALDTTTERLILDRLRAWSAGRTIVFATHRTAVLEAADRVVTLTAAGRGGDAGDADATGKDAHSPEADARPGTGAVARPQAGSGPADADVLPGTGTDMQSHADAGSDTGSADACARPGTVAVARSHPGAGIDARPGIESGTDGRPDTGTDARPDTGTCAGAGPADAGADSDARTAGAEARPGRDNVTDPADDGLAASEAAPAPVSVTTPEGDRG</sequence>
<dbReference type="InterPro" id="IPR003593">
    <property type="entry name" value="AAA+_ATPase"/>
</dbReference>
<evidence type="ECO:0000259" key="10">
    <source>
        <dbReference type="PROSITE" id="PS50929"/>
    </source>
</evidence>
<dbReference type="SUPFAM" id="SSF90123">
    <property type="entry name" value="ABC transporter transmembrane region"/>
    <property type="match status" value="1"/>
</dbReference>
<dbReference type="EMBL" id="BMUT01000007">
    <property type="protein sequence ID" value="GGX88683.1"/>
    <property type="molecule type" value="Genomic_DNA"/>
</dbReference>
<feature type="compositionally biased region" description="Acidic residues" evidence="7">
    <location>
        <begin position="28"/>
        <end position="45"/>
    </location>
</feature>
<dbReference type="Gene3D" id="3.40.50.300">
    <property type="entry name" value="P-loop containing nucleotide triphosphate hydrolases"/>
    <property type="match status" value="1"/>
</dbReference>
<proteinExistence type="predicted"/>
<evidence type="ECO:0000256" key="1">
    <source>
        <dbReference type="ARBA" id="ARBA00004651"/>
    </source>
</evidence>
<evidence type="ECO:0008006" key="13">
    <source>
        <dbReference type="Google" id="ProtNLM"/>
    </source>
</evidence>
<dbReference type="Pfam" id="PF00664">
    <property type="entry name" value="ABC_membrane"/>
    <property type="match status" value="1"/>
</dbReference>
<feature type="transmembrane region" description="Helical" evidence="8">
    <location>
        <begin position="68"/>
        <end position="89"/>
    </location>
</feature>
<accession>A0ABQ2YPI5</accession>
<feature type="compositionally biased region" description="Low complexity" evidence="7">
    <location>
        <begin position="650"/>
        <end position="664"/>
    </location>
</feature>
<keyword evidence="5 8" id="KW-1133">Transmembrane helix</keyword>
<evidence type="ECO:0000313" key="12">
    <source>
        <dbReference type="Proteomes" id="UP000659223"/>
    </source>
</evidence>
<evidence type="ECO:0000313" key="11">
    <source>
        <dbReference type="EMBL" id="GGX88683.1"/>
    </source>
</evidence>
<keyword evidence="3" id="KW-0547">Nucleotide-binding</keyword>
<dbReference type="InterPro" id="IPR039421">
    <property type="entry name" value="Type_1_exporter"/>
</dbReference>
<keyword evidence="6 8" id="KW-0472">Membrane</keyword>
<feature type="domain" description="ABC transporter" evidence="9">
    <location>
        <begin position="387"/>
        <end position="619"/>
    </location>
</feature>
<evidence type="ECO:0000256" key="5">
    <source>
        <dbReference type="ARBA" id="ARBA00022989"/>
    </source>
</evidence>
<dbReference type="PANTHER" id="PTHR24221:SF654">
    <property type="entry name" value="ATP-BINDING CASSETTE SUB-FAMILY B MEMBER 6"/>
    <property type="match status" value="1"/>
</dbReference>
<feature type="transmembrane region" description="Helical" evidence="8">
    <location>
        <begin position="209"/>
        <end position="229"/>
    </location>
</feature>
<protein>
    <recommendedName>
        <fullName evidence="13">ABC transporter ATP-binding protein</fullName>
    </recommendedName>
</protein>
<feature type="transmembrane region" description="Helical" evidence="8">
    <location>
        <begin position="301"/>
        <end position="319"/>
    </location>
</feature>
<feature type="domain" description="ABC transmembrane type-1" evidence="10">
    <location>
        <begin position="74"/>
        <end position="333"/>
    </location>
</feature>
<dbReference type="Gene3D" id="1.20.1560.10">
    <property type="entry name" value="ABC transporter type 1, transmembrane domain"/>
    <property type="match status" value="1"/>
</dbReference>
<evidence type="ECO:0000256" key="2">
    <source>
        <dbReference type="ARBA" id="ARBA00022692"/>
    </source>
</evidence>
<feature type="region of interest" description="Disordered" evidence="7">
    <location>
        <begin position="1"/>
        <end position="53"/>
    </location>
</feature>
<dbReference type="InterPro" id="IPR003439">
    <property type="entry name" value="ABC_transporter-like_ATP-bd"/>
</dbReference>
<comment type="subcellular location">
    <subcellularLocation>
        <location evidence="1">Cell membrane</location>
        <topology evidence="1">Multi-pass membrane protein</topology>
    </subcellularLocation>
</comment>
<feature type="transmembrane region" description="Helical" evidence="8">
    <location>
        <begin position="109"/>
        <end position="130"/>
    </location>
</feature>
<evidence type="ECO:0000256" key="3">
    <source>
        <dbReference type="ARBA" id="ARBA00022741"/>
    </source>
</evidence>
<dbReference type="Proteomes" id="UP000659223">
    <property type="component" value="Unassembled WGS sequence"/>
</dbReference>
<evidence type="ECO:0000256" key="7">
    <source>
        <dbReference type="SAM" id="MobiDB-lite"/>
    </source>
</evidence>
<keyword evidence="4" id="KW-0067">ATP-binding</keyword>
<evidence type="ECO:0000256" key="6">
    <source>
        <dbReference type="ARBA" id="ARBA00023136"/>
    </source>
</evidence>
<reference evidence="12" key="1">
    <citation type="journal article" date="2019" name="Int. J. Syst. Evol. Microbiol.">
        <title>The Global Catalogue of Microorganisms (GCM) 10K type strain sequencing project: providing services to taxonomists for standard genome sequencing and annotation.</title>
        <authorList>
            <consortium name="The Broad Institute Genomics Platform"/>
            <consortium name="The Broad Institute Genome Sequencing Center for Infectious Disease"/>
            <person name="Wu L."/>
            <person name="Ma J."/>
        </authorList>
    </citation>
    <scope>NUCLEOTIDE SEQUENCE [LARGE SCALE GENOMIC DNA]</scope>
    <source>
        <strain evidence="12">JCM 4586</strain>
    </source>
</reference>
<evidence type="ECO:0000256" key="4">
    <source>
        <dbReference type="ARBA" id="ARBA00022840"/>
    </source>
</evidence>
<dbReference type="InterPro" id="IPR011527">
    <property type="entry name" value="ABC1_TM_dom"/>
</dbReference>
<feature type="compositionally biased region" description="Basic and acidic residues" evidence="7">
    <location>
        <begin position="1"/>
        <end position="14"/>
    </location>
</feature>
<dbReference type="Pfam" id="PF00005">
    <property type="entry name" value="ABC_tran"/>
    <property type="match status" value="1"/>
</dbReference>
<dbReference type="SUPFAM" id="SSF52540">
    <property type="entry name" value="P-loop containing nucleoside triphosphate hydrolases"/>
    <property type="match status" value="1"/>
</dbReference>
<keyword evidence="2 8" id="KW-0812">Transmembrane</keyword>
<dbReference type="PANTHER" id="PTHR24221">
    <property type="entry name" value="ATP-BINDING CASSETTE SUB-FAMILY B"/>
    <property type="match status" value="1"/>
</dbReference>
<feature type="compositionally biased region" description="Low complexity" evidence="7">
    <location>
        <begin position="703"/>
        <end position="718"/>
    </location>
</feature>
<dbReference type="PROSITE" id="PS50893">
    <property type="entry name" value="ABC_TRANSPORTER_2"/>
    <property type="match status" value="1"/>
</dbReference>
<feature type="transmembrane region" description="Helical" evidence="8">
    <location>
        <begin position="183"/>
        <end position="203"/>
    </location>
</feature>
<dbReference type="SMART" id="SM00382">
    <property type="entry name" value="AAA"/>
    <property type="match status" value="1"/>
</dbReference>
<name>A0ABQ2YPI5_9ACTN</name>